<comment type="similarity">
    <text evidence="1">Belongs to the dynein light chain family.</text>
</comment>
<dbReference type="AlphaFoldDB" id="A0A183S795"/>
<dbReference type="GO" id="GO:0005868">
    <property type="term" value="C:cytoplasmic dynein complex"/>
    <property type="evidence" value="ECO:0007669"/>
    <property type="project" value="TreeGrafter"/>
</dbReference>
<dbReference type="EMBL" id="UYSU01000043">
    <property type="protein sequence ID" value="VDL81427.1"/>
    <property type="molecule type" value="Genomic_DNA"/>
</dbReference>
<dbReference type="InterPro" id="IPR037177">
    <property type="entry name" value="DLC_sf"/>
</dbReference>
<dbReference type="InterPro" id="IPR001372">
    <property type="entry name" value="Dynein_light_chain_typ-1/2"/>
</dbReference>
<evidence type="ECO:0000313" key="2">
    <source>
        <dbReference type="EMBL" id="VDL81427.1"/>
    </source>
</evidence>
<dbReference type="WBParaSite" id="SSLN_0000009501-mRNA-1">
    <property type="protein sequence ID" value="SSLN_0000009501-mRNA-1"/>
    <property type="gene ID" value="SSLN_0000009501"/>
</dbReference>
<dbReference type="SUPFAM" id="SSF54648">
    <property type="entry name" value="DLC"/>
    <property type="match status" value="1"/>
</dbReference>
<proteinExistence type="inferred from homology"/>
<dbReference type="GO" id="GO:0007017">
    <property type="term" value="P:microtubule-based process"/>
    <property type="evidence" value="ECO:0007669"/>
    <property type="project" value="InterPro"/>
</dbReference>
<dbReference type="PANTHER" id="PTHR11886:SF35">
    <property type="entry name" value="DYNEIN LIGHT CHAIN"/>
    <property type="match status" value="1"/>
</dbReference>
<evidence type="ECO:0000313" key="4">
    <source>
        <dbReference type="WBParaSite" id="SSLN_0000009501-mRNA-1"/>
    </source>
</evidence>
<dbReference type="PANTHER" id="PTHR11886">
    <property type="entry name" value="DYNEIN LIGHT CHAIN"/>
    <property type="match status" value="1"/>
</dbReference>
<reference evidence="2 3" key="2">
    <citation type="submission" date="2018-11" db="EMBL/GenBank/DDBJ databases">
        <authorList>
            <consortium name="Pathogen Informatics"/>
        </authorList>
    </citation>
    <scope>NUCLEOTIDE SEQUENCE [LARGE SCALE GENOMIC DNA]</scope>
    <source>
        <strain evidence="2 3">NST_G2</strain>
    </source>
</reference>
<comment type="subcellular location">
    <subcellularLocation>
        <location evidence="1">Cytoplasm</location>
        <location evidence="1">Cytoskeleton</location>
    </subcellularLocation>
</comment>
<dbReference type="GO" id="GO:0005874">
    <property type="term" value="C:microtubule"/>
    <property type="evidence" value="ECO:0007669"/>
    <property type="project" value="UniProtKB-KW"/>
</dbReference>
<keyword evidence="3" id="KW-1185">Reference proteome</keyword>
<reference evidence="4" key="1">
    <citation type="submission" date="2016-06" db="UniProtKB">
        <authorList>
            <consortium name="WormBaseParasite"/>
        </authorList>
    </citation>
    <scope>IDENTIFICATION</scope>
</reference>
<evidence type="ECO:0000313" key="3">
    <source>
        <dbReference type="Proteomes" id="UP000275846"/>
    </source>
</evidence>
<evidence type="ECO:0000256" key="1">
    <source>
        <dbReference type="RuleBase" id="RU365010"/>
    </source>
</evidence>
<keyword evidence="1" id="KW-0493">Microtubule</keyword>
<dbReference type="GO" id="GO:0045505">
    <property type="term" value="F:dynein intermediate chain binding"/>
    <property type="evidence" value="ECO:0007669"/>
    <property type="project" value="TreeGrafter"/>
</dbReference>
<dbReference type="SMART" id="SM01375">
    <property type="entry name" value="Dynein_light"/>
    <property type="match status" value="1"/>
</dbReference>
<dbReference type="Pfam" id="PF01221">
    <property type="entry name" value="Dynein_light"/>
    <property type="match status" value="1"/>
</dbReference>
<dbReference type="OrthoDB" id="10033309at2759"/>
<name>A0A183S795_SCHSO</name>
<accession>A0A183S795</accession>
<dbReference type="STRING" id="70667.A0A183S795"/>
<keyword evidence="1" id="KW-0505">Motor protein</keyword>
<keyword evidence="1" id="KW-0963">Cytoplasm</keyword>
<organism evidence="4">
    <name type="scientific">Schistocephalus solidus</name>
    <name type="common">Tapeworm</name>
    <dbReference type="NCBI Taxonomy" id="70667"/>
    <lineage>
        <taxon>Eukaryota</taxon>
        <taxon>Metazoa</taxon>
        <taxon>Spiralia</taxon>
        <taxon>Lophotrochozoa</taxon>
        <taxon>Platyhelminthes</taxon>
        <taxon>Cestoda</taxon>
        <taxon>Eucestoda</taxon>
        <taxon>Diphyllobothriidea</taxon>
        <taxon>Diphyllobothriidae</taxon>
        <taxon>Schistocephalus</taxon>
    </lineage>
</organism>
<keyword evidence="1" id="KW-0243">Dynein</keyword>
<protein>
    <recommendedName>
        <fullName evidence="1">Dynein light chain</fullName>
    </recommendedName>
</protein>
<dbReference type="Gene3D" id="3.30.740.10">
    <property type="entry name" value="Protein Inhibitor Of Neuronal Nitric Oxide Synthase"/>
    <property type="match status" value="1"/>
</dbReference>
<gene>
    <name evidence="2" type="ORF">SSLN_LOCUS93</name>
</gene>
<sequence length="74" mass="8335">MNAAATPTKRPQPSTPVVRISDMAEDWQQIAVDTGIAASEQFSLEKDMAIYVKKAFDERFGRTWQCVVGRKFGR</sequence>
<keyword evidence="1" id="KW-0206">Cytoskeleton</keyword>
<dbReference type="Proteomes" id="UP000275846">
    <property type="component" value="Unassembled WGS sequence"/>
</dbReference>